<feature type="region of interest" description="Disordered" evidence="1">
    <location>
        <begin position="639"/>
        <end position="747"/>
    </location>
</feature>
<reference evidence="2 3" key="1">
    <citation type="journal article" date="2023" name="Elife">
        <title>Identification of key yeast species and microbe-microbe interactions impacting larval growth of Drosophila in the wild.</title>
        <authorList>
            <person name="Mure A."/>
            <person name="Sugiura Y."/>
            <person name="Maeda R."/>
            <person name="Honda K."/>
            <person name="Sakurai N."/>
            <person name="Takahashi Y."/>
            <person name="Watada M."/>
            <person name="Katoh T."/>
            <person name="Gotoh A."/>
            <person name="Gotoh Y."/>
            <person name="Taniguchi I."/>
            <person name="Nakamura K."/>
            <person name="Hayashi T."/>
            <person name="Katayama T."/>
            <person name="Uemura T."/>
            <person name="Hattori Y."/>
        </authorList>
    </citation>
    <scope>NUCLEOTIDE SEQUENCE [LARGE SCALE GENOMIC DNA]</scope>
    <source>
        <strain evidence="2 3">SC-9</strain>
    </source>
</reference>
<feature type="compositionally biased region" description="Low complexity" evidence="1">
    <location>
        <begin position="675"/>
        <end position="692"/>
    </location>
</feature>
<name>A0AAV5QTD8_9ASCO</name>
<evidence type="ECO:0000313" key="2">
    <source>
        <dbReference type="EMBL" id="GMM38178.1"/>
    </source>
</evidence>
<organism evidence="2 3">
    <name type="scientific">Saccharomycopsis crataegensis</name>
    <dbReference type="NCBI Taxonomy" id="43959"/>
    <lineage>
        <taxon>Eukaryota</taxon>
        <taxon>Fungi</taxon>
        <taxon>Dikarya</taxon>
        <taxon>Ascomycota</taxon>
        <taxon>Saccharomycotina</taxon>
        <taxon>Saccharomycetes</taxon>
        <taxon>Saccharomycopsidaceae</taxon>
        <taxon>Saccharomycopsis</taxon>
    </lineage>
</organism>
<feature type="region of interest" description="Disordered" evidence="1">
    <location>
        <begin position="1264"/>
        <end position="1287"/>
    </location>
</feature>
<dbReference type="EMBL" id="BTFZ01000019">
    <property type="protein sequence ID" value="GMM38178.1"/>
    <property type="molecule type" value="Genomic_DNA"/>
</dbReference>
<feature type="compositionally biased region" description="Polar residues" evidence="1">
    <location>
        <begin position="473"/>
        <end position="495"/>
    </location>
</feature>
<feature type="compositionally biased region" description="Basic residues" evidence="1">
    <location>
        <begin position="1"/>
        <end position="20"/>
    </location>
</feature>
<protein>
    <submittedName>
        <fullName evidence="2">Uncharacterized protein</fullName>
    </submittedName>
</protein>
<evidence type="ECO:0000256" key="1">
    <source>
        <dbReference type="SAM" id="MobiDB-lite"/>
    </source>
</evidence>
<evidence type="ECO:0000313" key="3">
    <source>
        <dbReference type="Proteomes" id="UP001360560"/>
    </source>
</evidence>
<feature type="compositionally biased region" description="Low complexity" evidence="1">
    <location>
        <begin position="563"/>
        <end position="573"/>
    </location>
</feature>
<dbReference type="RefSeq" id="XP_064855174.1">
    <property type="nucleotide sequence ID" value="XM_064999102.1"/>
</dbReference>
<feature type="region of interest" description="Disordered" evidence="1">
    <location>
        <begin position="767"/>
        <end position="789"/>
    </location>
</feature>
<feature type="compositionally biased region" description="Low complexity" evidence="1">
    <location>
        <begin position="287"/>
        <end position="304"/>
    </location>
</feature>
<feature type="region of interest" description="Disordered" evidence="1">
    <location>
        <begin position="1063"/>
        <end position="1086"/>
    </location>
</feature>
<gene>
    <name evidence="2" type="ORF">DASC09_055170</name>
</gene>
<comment type="caution">
    <text evidence="2">The sequence shown here is derived from an EMBL/GenBank/DDBJ whole genome shotgun (WGS) entry which is preliminary data.</text>
</comment>
<feature type="compositionally biased region" description="Acidic residues" evidence="1">
    <location>
        <begin position="693"/>
        <end position="704"/>
    </location>
</feature>
<feature type="region of interest" description="Disordered" evidence="1">
    <location>
        <begin position="1"/>
        <end position="29"/>
    </location>
</feature>
<feature type="compositionally biased region" description="Acidic residues" evidence="1">
    <location>
        <begin position="648"/>
        <end position="674"/>
    </location>
</feature>
<keyword evidence="3" id="KW-1185">Reference proteome</keyword>
<feature type="compositionally biased region" description="Polar residues" evidence="1">
    <location>
        <begin position="705"/>
        <end position="720"/>
    </location>
</feature>
<feature type="compositionally biased region" description="Polar residues" evidence="1">
    <location>
        <begin position="311"/>
        <end position="320"/>
    </location>
</feature>
<accession>A0AAV5QTD8</accession>
<feature type="region of interest" description="Disordered" evidence="1">
    <location>
        <begin position="433"/>
        <end position="495"/>
    </location>
</feature>
<feature type="region of interest" description="Disordered" evidence="1">
    <location>
        <begin position="559"/>
        <end position="585"/>
    </location>
</feature>
<dbReference type="GeneID" id="90076167"/>
<feature type="region of interest" description="Disordered" evidence="1">
    <location>
        <begin position="280"/>
        <end position="320"/>
    </location>
</feature>
<feature type="compositionally biased region" description="Polar residues" evidence="1">
    <location>
        <begin position="1071"/>
        <end position="1086"/>
    </location>
</feature>
<dbReference type="Proteomes" id="UP001360560">
    <property type="component" value="Unassembled WGS sequence"/>
</dbReference>
<proteinExistence type="predicted"/>
<feature type="compositionally biased region" description="Basic and acidic residues" evidence="1">
    <location>
        <begin position="1277"/>
        <end position="1287"/>
    </location>
</feature>
<feature type="compositionally biased region" description="Basic and acidic residues" evidence="1">
    <location>
        <begin position="722"/>
        <end position="732"/>
    </location>
</feature>
<sequence>MAPRRRKQTFSNQKKARGRSKTSSSVKSRPFHVLKSAPVTENFVNHGLHEIARQLPRLVRIPALIEDWEYLKDADGSLTLDLDAPIPNPSVNAAAANSGVPGVVNSDDTLSCHDPSYVELPYGTYLAHGYGSTATARMAGPGNYVSSCQQSINSNVLLEKVTRGTSKKLRGMLSSAIPTASISKNNSSKKKNFMSKDISNNTTSPIMARMANGFLKPQKKYFDTRLELAEFLDEFKISRPGFCCDKRCSFYHLGLGDFRTARRHIWMHCHEVVTRGKGKGTGVIYPPSERSNDPSSESDSSFNSKGHDSLQETSYDTHSSPPSCFAYNSWCQPETVYDNSLGVPTPPNSSVASNQPPSNWGEREGVLPGCILSTFYLMFRYKCLQCGDVCYIDNAKDHKKVCTLHPSQASAKKNVNPKLRSKKFKNQYHVMLKGSTKDNPSSSSSDEETNTDSSNGITQYHDSGSHDDDSENEGNLFSGASSTNVQDSSLVHNNQSHTNSGFGGFSSLFSLNSHHGVSGKNVEVLYVNHRKWSVNFRIGNKIHYEIACSNNHSLDTKTSAVLRSNSSRSTESSCSRRRQRNGTLADEHIYESDQGDNLRKKRHRGSKSIIGYADDEEKISRSVGHSNVLNNAVFPQSKYCTSSSGQSTDDEEDNNNDDSAADTDADDDYGDDSGEISSISITSTETDNNIGDNNEDEDDNEDSESVTFNEDVNDNDTSGSVADHEFSDDKDSSGITYSENDEEDYYDSHYQKAEESVDFFNERHGSTYTDEASKSGGQSKSHSFDISNGQESKKYGLTSDFEIQYIDSNIQNAERLTSTDCSLYNPEPFSYDFCINADSNHKNNLFSFGSFQLFGDSNSDNVDSDWNLDDYLDDFSKVCSTDLSSSQEVQVINQSAESVVGNYPDKSVDNSTIRMDSTIGTIMKCDKLESGVIPCDLPVKRAKGVFAADNSSAKASFEIPLSASYVEHVEIKPQNNGESKGQLRDMISNKPTYPLFERNKDKLLESNESLNAAAATDNANKSELATCDKNTSLKSVVTFYSFTNSSGDDLVFRSFDSTPSVRTSVSSSPTAITPESSIASPGIVSNNTSIPKSLTREHKPPHIMAPPEPMTNSRYLNSYTPNTASSFSKGVEGFPIANSIIPKNEVVTSGFVYQTPTEATNPFYKPINFITKHGMLSPLPSNGNASIMSTPSGHMAGNTITPITTVQNVPPWYCESTTTSNLFGGIVPVPLQLPTDSQFSIPYYHLPKQELLCHNDTLGCGGQLQSPAPIHRSNPIIKRDPESNPIN</sequence>